<sequence>MVVTEMEKVASDAKAVAEEIFMPTNLTSNRLFVLKWLRRTQKVASHILVYFGTIFKILIIGQLEIVAYCDSFLHIKFN</sequence>
<gene>
    <name evidence="2" type="ORF">AVEN_92993_1</name>
</gene>
<protein>
    <submittedName>
        <fullName evidence="2">Uncharacterized protein</fullName>
    </submittedName>
</protein>
<dbReference type="AlphaFoldDB" id="A0A4Y2SLQ7"/>
<evidence type="ECO:0000313" key="2">
    <source>
        <dbReference type="EMBL" id="GBN89204.1"/>
    </source>
</evidence>
<proteinExistence type="predicted"/>
<comment type="caution">
    <text evidence="2">The sequence shown here is derived from an EMBL/GenBank/DDBJ whole genome shotgun (WGS) entry which is preliminary data.</text>
</comment>
<keyword evidence="1" id="KW-0812">Transmembrane</keyword>
<reference evidence="2 3" key="1">
    <citation type="journal article" date="2019" name="Sci. Rep.">
        <title>Orb-weaving spider Araneus ventricosus genome elucidates the spidroin gene catalogue.</title>
        <authorList>
            <person name="Kono N."/>
            <person name="Nakamura H."/>
            <person name="Ohtoshi R."/>
            <person name="Moran D.A.P."/>
            <person name="Shinohara A."/>
            <person name="Yoshida Y."/>
            <person name="Fujiwara M."/>
            <person name="Mori M."/>
            <person name="Tomita M."/>
            <person name="Arakawa K."/>
        </authorList>
    </citation>
    <scope>NUCLEOTIDE SEQUENCE [LARGE SCALE GENOMIC DNA]</scope>
</reference>
<evidence type="ECO:0000313" key="3">
    <source>
        <dbReference type="Proteomes" id="UP000499080"/>
    </source>
</evidence>
<keyword evidence="3" id="KW-1185">Reference proteome</keyword>
<evidence type="ECO:0000256" key="1">
    <source>
        <dbReference type="SAM" id="Phobius"/>
    </source>
</evidence>
<name>A0A4Y2SLQ7_ARAVE</name>
<feature type="transmembrane region" description="Helical" evidence="1">
    <location>
        <begin position="47"/>
        <end position="68"/>
    </location>
</feature>
<dbReference type="Proteomes" id="UP000499080">
    <property type="component" value="Unassembled WGS sequence"/>
</dbReference>
<dbReference type="EMBL" id="BGPR01022674">
    <property type="protein sequence ID" value="GBN89204.1"/>
    <property type="molecule type" value="Genomic_DNA"/>
</dbReference>
<keyword evidence="1" id="KW-0472">Membrane</keyword>
<accession>A0A4Y2SLQ7</accession>
<organism evidence="2 3">
    <name type="scientific">Araneus ventricosus</name>
    <name type="common">Orbweaver spider</name>
    <name type="synonym">Epeira ventricosa</name>
    <dbReference type="NCBI Taxonomy" id="182803"/>
    <lineage>
        <taxon>Eukaryota</taxon>
        <taxon>Metazoa</taxon>
        <taxon>Ecdysozoa</taxon>
        <taxon>Arthropoda</taxon>
        <taxon>Chelicerata</taxon>
        <taxon>Arachnida</taxon>
        <taxon>Araneae</taxon>
        <taxon>Araneomorphae</taxon>
        <taxon>Entelegynae</taxon>
        <taxon>Araneoidea</taxon>
        <taxon>Araneidae</taxon>
        <taxon>Araneus</taxon>
    </lineage>
</organism>
<keyword evidence="1" id="KW-1133">Transmembrane helix</keyword>